<feature type="signal peptide" evidence="6">
    <location>
        <begin position="1"/>
        <end position="22"/>
    </location>
</feature>
<comment type="subcellular location">
    <subcellularLocation>
        <location evidence="1">Cell membrane</location>
        <topology evidence="1">Multi-pass membrane protein</topology>
    </subcellularLocation>
</comment>
<keyword evidence="8" id="KW-0418">Kinase</keyword>
<reference evidence="8 9" key="1">
    <citation type="submission" date="2019-11" db="EMBL/GenBank/DDBJ databases">
        <title>Novel species isolated from a subtropical stream in China.</title>
        <authorList>
            <person name="Lu H."/>
        </authorList>
    </citation>
    <scope>NUCLEOTIDE SEQUENCE [LARGE SCALE GENOMIC DNA]</scope>
    <source>
        <strain evidence="8 9">FT92W</strain>
    </source>
</reference>
<keyword evidence="2" id="KW-1003">Cell membrane</keyword>
<name>A0A7X2IPR0_9BURK</name>
<feature type="domain" description="Single Cache" evidence="7">
    <location>
        <begin position="25"/>
        <end position="104"/>
    </location>
</feature>
<sequence length="152" mass="16994">MKTLLSVLMFVLASLACTCGRAADRGSADEAVALVKTVVADLRKHGREKIIQDVQNQAARYRDRDLYIVIGTLDGVSVANGSNPKLAGKNVIDIRDADGVFFMRERTALAKNKGAGWHRYRWLDPISKQMQKKSMYIERYEDLIVGCGIYIE</sequence>
<evidence type="ECO:0000313" key="9">
    <source>
        <dbReference type="Proteomes" id="UP000446768"/>
    </source>
</evidence>
<keyword evidence="6" id="KW-0732">Signal</keyword>
<evidence type="ECO:0000256" key="2">
    <source>
        <dbReference type="ARBA" id="ARBA00022475"/>
    </source>
</evidence>
<keyword evidence="5" id="KW-0472">Membrane</keyword>
<evidence type="ECO:0000256" key="3">
    <source>
        <dbReference type="ARBA" id="ARBA00022692"/>
    </source>
</evidence>
<dbReference type="GO" id="GO:0005886">
    <property type="term" value="C:plasma membrane"/>
    <property type="evidence" value="ECO:0007669"/>
    <property type="project" value="UniProtKB-SubCell"/>
</dbReference>
<comment type="caution">
    <text evidence="8">The sequence shown here is derived from an EMBL/GenBank/DDBJ whole genome shotgun (WGS) entry which is preliminary data.</text>
</comment>
<dbReference type="GO" id="GO:0016301">
    <property type="term" value="F:kinase activity"/>
    <property type="evidence" value="ECO:0007669"/>
    <property type="project" value="UniProtKB-KW"/>
</dbReference>
<proteinExistence type="predicted"/>
<accession>A0A7X2IPR0</accession>
<keyword evidence="8" id="KW-0808">Transferase</keyword>
<dbReference type="EMBL" id="WKJJ01000011">
    <property type="protein sequence ID" value="MRV73780.1"/>
    <property type="molecule type" value="Genomic_DNA"/>
</dbReference>
<evidence type="ECO:0000313" key="8">
    <source>
        <dbReference type="EMBL" id="MRV73780.1"/>
    </source>
</evidence>
<dbReference type="PROSITE" id="PS51257">
    <property type="entry name" value="PROKAR_LIPOPROTEIN"/>
    <property type="match status" value="1"/>
</dbReference>
<evidence type="ECO:0000256" key="4">
    <source>
        <dbReference type="ARBA" id="ARBA00022989"/>
    </source>
</evidence>
<dbReference type="RefSeq" id="WP_154376672.1">
    <property type="nucleotide sequence ID" value="NZ_WKJJ01000011.1"/>
</dbReference>
<dbReference type="SMART" id="SM01049">
    <property type="entry name" value="Cache_2"/>
    <property type="match status" value="1"/>
</dbReference>
<dbReference type="InterPro" id="IPR004010">
    <property type="entry name" value="Double_Cache_2"/>
</dbReference>
<keyword evidence="4" id="KW-1133">Transmembrane helix</keyword>
<gene>
    <name evidence="8" type="ORF">GJ700_18885</name>
</gene>
<evidence type="ECO:0000256" key="1">
    <source>
        <dbReference type="ARBA" id="ARBA00004651"/>
    </source>
</evidence>
<keyword evidence="9" id="KW-1185">Reference proteome</keyword>
<dbReference type="Proteomes" id="UP000446768">
    <property type="component" value="Unassembled WGS sequence"/>
</dbReference>
<organism evidence="8 9">
    <name type="scientific">Pseudoduganella rivuli</name>
    <dbReference type="NCBI Taxonomy" id="2666085"/>
    <lineage>
        <taxon>Bacteria</taxon>
        <taxon>Pseudomonadati</taxon>
        <taxon>Pseudomonadota</taxon>
        <taxon>Betaproteobacteria</taxon>
        <taxon>Burkholderiales</taxon>
        <taxon>Oxalobacteraceae</taxon>
        <taxon>Telluria group</taxon>
        <taxon>Pseudoduganella</taxon>
    </lineage>
</organism>
<evidence type="ECO:0000256" key="5">
    <source>
        <dbReference type="ARBA" id="ARBA00023136"/>
    </source>
</evidence>
<feature type="chain" id="PRO_5030759755" evidence="6">
    <location>
        <begin position="23"/>
        <end position="152"/>
    </location>
</feature>
<dbReference type="InterPro" id="IPR033480">
    <property type="entry name" value="sCache_2"/>
</dbReference>
<keyword evidence="3" id="KW-0812">Transmembrane</keyword>
<evidence type="ECO:0000259" key="7">
    <source>
        <dbReference type="SMART" id="SM01049"/>
    </source>
</evidence>
<dbReference type="AlphaFoldDB" id="A0A7X2IPR0"/>
<protein>
    <submittedName>
        <fullName evidence="8">Histidine kinase</fullName>
    </submittedName>
</protein>
<dbReference type="Pfam" id="PF08269">
    <property type="entry name" value="dCache_2"/>
    <property type="match status" value="1"/>
</dbReference>
<dbReference type="Gene3D" id="3.30.450.20">
    <property type="entry name" value="PAS domain"/>
    <property type="match status" value="1"/>
</dbReference>
<evidence type="ECO:0000256" key="6">
    <source>
        <dbReference type="SAM" id="SignalP"/>
    </source>
</evidence>